<protein>
    <submittedName>
        <fullName evidence="2">Uncharacterized protein</fullName>
    </submittedName>
</protein>
<comment type="caution">
    <text evidence="2">The sequence shown here is derived from an EMBL/GenBank/DDBJ whole genome shotgun (WGS) entry which is preliminary data.</text>
</comment>
<dbReference type="EMBL" id="SHKW01000008">
    <property type="protein sequence ID" value="RZU29088.1"/>
    <property type="molecule type" value="Genomic_DNA"/>
</dbReference>
<feature type="region of interest" description="Disordered" evidence="1">
    <location>
        <begin position="35"/>
        <end position="83"/>
    </location>
</feature>
<reference evidence="2 3" key="1">
    <citation type="submission" date="2019-02" db="EMBL/GenBank/DDBJ databases">
        <title>Genomic Encyclopedia of Archaeal and Bacterial Type Strains, Phase II (KMG-II): from individual species to whole genera.</title>
        <authorList>
            <person name="Goeker M."/>
        </authorList>
    </citation>
    <scope>NUCLEOTIDE SEQUENCE [LARGE SCALE GENOMIC DNA]</scope>
    <source>
        <strain evidence="2 3">DSM 18101</strain>
    </source>
</reference>
<proteinExistence type="predicted"/>
<sequence>MQYANIISLIDAYVERLLKVRRILAELNLPRSRRKLVTPTPNRTAQSKSAKRGDAHRKTSKSKVRKPSAERMSVAPTEDRSASLTAVYGHKRNAMAPIEPTIQRIEKSVTSGTKPVARFRTTQQSREKPLIHKPPVKSGTLALGGNIPTSPIVVPAEQIRYEQSLRQRESAIKARGSFQTPSDVPLTAELLARRWMQG</sequence>
<evidence type="ECO:0000313" key="3">
    <source>
        <dbReference type="Proteomes" id="UP000292958"/>
    </source>
</evidence>
<keyword evidence="3" id="KW-1185">Reference proteome</keyword>
<evidence type="ECO:0000313" key="2">
    <source>
        <dbReference type="EMBL" id="RZU29088.1"/>
    </source>
</evidence>
<feature type="compositionally biased region" description="Polar residues" evidence="1">
    <location>
        <begin position="39"/>
        <end position="48"/>
    </location>
</feature>
<dbReference type="AlphaFoldDB" id="A0A4Q7XYA4"/>
<gene>
    <name evidence="2" type="ORF">BDD14_6684</name>
</gene>
<evidence type="ECO:0000256" key="1">
    <source>
        <dbReference type="SAM" id="MobiDB-lite"/>
    </source>
</evidence>
<dbReference type="Proteomes" id="UP000292958">
    <property type="component" value="Unassembled WGS sequence"/>
</dbReference>
<organism evidence="2 3">
    <name type="scientific">Edaphobacter modestus</name>
    <dbReference type="NCBI Taxonomy" id="388466"/>
    <lineage>
        <taxon>Bacteria</taxon>
        <taxon>Pseudomonadati</taxon>
        <taxon>Acidobacteriota</taxon>
        <taxon>Terriglobia</taxon>
        <taxon>Terriglobales</taxon>
        <taxon>Acidobacteriaceae</taxon>
        <taxon>Edaphobacter</taxon>
    </lineage>
</organism>
<accession>A0A4Q7XYA4</accession>
<name>A0A4Q7XYA4_9BACT</name>
<feature type="region of interest" description="Disordered" evidence="1">
    <location>
        <begin position="122"/>
        <end position="143"/>
    </location>
</feature>